<sequence>MVASELIILPRLRCSCSELILLDQLECCLMDQFGRLLLDQLGRLLKCTQFVTSQLASNLIGSNLNHLILFHASKLSSSSACQSALICSLLSSELIFRSDLYNQVNASIRNTDCVVDYNNSVKLASCTPAHTWAHDQLAHQLPHECASLQLSTTLCFVSFCTCILFPLLSRIMLCTAASFCS</sequence>
<keyword evidence="2" id="KW-1185">Reference proteome</keyword>
<evidence type="ECO:0000313" key="2">
    <source>
        <dbReference type="Proteomes" id="UP000250235"/>
    </source>
</evidence>
<organism evidence="1 2">
    <name type="scientific">Dorcoceras hygrometricum</name>
    <dbReference type="NCBI Taxonomy" id="472368"/>
    <lineage>
        <taxon>Eukaryota</taxon>
        <taxon>Viridiplantae</taxon>
        <taxon>Streptophyta</taxon>
        <taxon>Embryophyta</taxon>
        <taxon>Tracheophyta</taxon>
        <taxon>Spermatophyta</taxon>
        <taxon>Magnoliopsida</taxon>
        <taxon>eudicotyledons</taxon>
        <taxon>Gunneridae</taxon>
        <taxon>Pentapetalae</taxon>
        <taxon>asterids</taxon>
        <taxon>lamiids</taxon>
        <taxon>Lamiales</taxon>
        <taxon>Gesneriaceae</taxon>
        <taxon>Didymocarpoideae</taxon>
        <taxon>Trichosporeae</taxon>
        <taxon>Loxocarpinae</taxon>
        <taxon>Dorcoceras</taxon>
    </lineage>
</organism>
<gene>
    <name evidence="1" type="ORF">F511_04165</name>
</gene>
<dbReference type="EMBL" id="KV005645">
    <property type="protein sequence ID" value="KZV33940.1"/>
    <property type="molecule type" value="Genomic_DNA"/>
</dbReference>
<reference evidence="1 2" key="1">
    <citation type="journal article" date="2015" name="Proc. Natl. Acad. Sci. U.S.A.">
        <title>The resurrection genome of Boea hygrometrica: A blueprint for survival of dehydration.</title>
        <authorList>
            <person name="Xiao L."/>
            <person name="Yang G."/>
            <person name="Zhang L."/>
            <person name="Yang X."/>
            <person name="Zhao S."/>
            <person name="Ji Z."/>
            <person name="Zhou Q."/>
            <person name="Hu M."/>
            <person name="Wang Y."/>
            <person name="Chen M."/>
            <person name="Xu Y."/>
            <person name="Jin H."/>
            <person name="Xiao X."/>
            <person name="Hu G."/>
            <person name="Bao F."/>
            <person name="Hu Y."/>
            <person name="Wan P."/>
            <person name="Li L."/>
            <person name="Deng X."/>
            <person name="Kuang T."/>
            <person name="Xiang C."/>
            <person name="Zhu J.K."/>
            <person name="Oliver M.J."/>
            <person name="He Y."/>
        </authorList>
    </citation>
    <scope>NUCLEOTIDE SEQUENCE [LARGE SCALE GENOMIC DNA]</scope>
    <source>
        <strain evidence="2">cv. XS01</strain>
    </source>
</reference>
<proteinExistence type="predicted"/>
<accession>A0A2Z7BI43</accession>
<dbReference type="Proteomes" id="UP000250235">
    <property type="component" value="Unassembled WGS sequence"/>
</dbReference>
<evidence type="ECO:0000313" key="1">
    <source>
        <dbReference type="EMBL" id="KZV33940.1"/>
    </source>
</evidence>
<name>A0A2Z7BI43_9LAMI</name>
<dbReference type="AlphaFoldDB" id="A0A2Z7BI43"/>
<protein>
    <submittedName>
        <fullName evidence="1">Uncharacterized protein</fullName>
    </submittedName>
</protein>